<evidence type="ECO:0000313" key="2">
    <source>
        <dbReference type="EMBL" id="WVN89748.1"/>
    </source>
</evidence>
<feature type="region of interest" description="Disordered" evidence="1">
    <location>
        <begin position="1"/>
        <end position="82"/>
    </location>
</feature>
<feature type="region of interest" description="Disordered" evidence="1">
    <location>
        <begin position="200"/>
        <end position="234"/>
    </location>
</feature>
<dbReference type="EMBL" id="CP143789">
    <property type="protein sequence ID" value="WVN89748.1"/>
    <property type="molecule type" value="Genomic_DNA"/>
</dbReference>
<keyword evidence="3" id="KW-1185">Reference proteome</keyword>
<feature type="compositionally biased region" description="Polar residues" evidence="1">
    <location>
        <begin position="212"/>
        <end position="221"/>
    </location>
</feature>
<dbReference type="KEGG" id="cdep:91089187"/>
<reference evidence="2" key="3">
    <citation type="submission" date="2024-01" db="EMBL/GenBank/DDBJ databases">
        <authorList>
            <person name="Coelho M.A."/>
            <person name="David-Palma M."/>
            <person name="Shea T."/>
            <person name="Sun S."/>
            <person name="Cuomo C.A."/>
            <person name="Heitman J."/>
        </authorList>
    </citation>
    <scope>NUCLEOTIDE SEQUENCE</scope>
    <source>
        <strain evidence="2">CBS 7841</strain>
    </source>
</reference>
<feature type="compositionally biased region" description="Basic and acidic residues" evidence="1">
    <location>
        <begin position="200"/>
        <end position="211"/>
    </location>
</feature>
<dbReference type="AlphaFoldDB" id="A0AAJ8JWI6"/>
<name>A0AAJ8JWI6_9TREE</name>
<organism evidence="2 3">
    <name type="scientific">Cryptococcus depauperatus CBS 7841</name>
    <dbReference type="NCBI Taxonomy" id="1295531"/>
    <lineage>
        <taxon>Eukaryota</taxon>
        <taxon>Fungi</taxon>
        <taxon>Dikarya</taxon>
        <taxon>Basidiomycota</taxon>
        <taxon>Agaricomycotina</taxon>
        <taxon>Tremellomycetes</taxon>
        <taxon>Tremellales</taxon>
        <taxon>Cryptococcaceae</taxon>
        <taxon>Cryptococcus</taxon>
    </lineage>
</organism>
<accession>A0AAJ8JWI6</accession>
<dbReference type="Proteomes" id="UP000094043">
    <property type="component" value="Chromosome 6"/>
</dbReference>
<evidence type="ECO:0000256" key="1">
    <source>
        <dbReference type="SAM" id="MobiDB-lite"/>
    </source>
</evidence>
<protein>
    <submittedName>
        <fullName evidence="2">Uncharacterized protein</fullName>
    </submittedName>
</protein>
<feature type="compositionally biased region" description="Polar residues" evidence="1">
    <location>
        <begin position="1"/>
        <end position="19"/>
    </location>
</feature>
<feature type="compositionally biased region" description="Gly residues" evidence="1">
    <location>
        <begin position="122"/>
        <end position="134"/>
    </location>
</feature>
<feature type="compositionally biased region" description="Polar residues" evidence="1">
    <location>
        <begin position="95"/>
        <end position="113"/>
    </location>
</feature>
<dbReference type="RefSeq" id="XP_066070448.1">
    <property type="nucleotide sequence ID" value="XM_066214351.1"/>
</dbReference>
<feature type="compositionally biased region" description="Basic and acidic residues" evidence="1">
    <location>
        <begin position="46"/>
        <end position="57"/>
    </location>
</feature>
<sequence>MPPTPGSSRANSAASTITSDPGWPAAEELSRETGALRGHLAQPNRDTNDVWDVDRSFLHSPGSTHSDDSEAMVDGRPQSRPRPFILSFLDRLSSTTANGNRPPSVHSAQSTAPTLGPAAFHGLGGSGGGTGGGVMHHPSGGKLSSMEELLVRMGWMDAKQEPEDLRDEIRQLRSTVVAYSEALDASNVEKAALERRVRDYKMSQGPREESFASKQNRSTLGTERDGTNRRTITGASIRRRLSDVAARFWPGGAG</sequence>
<reference evidence="2" key="2">
    <citation type="journal article" date="2022" name="Elife">
        <title>Obligate sexual reproduction of a homothallic fungus closely related to the Cryptococcus pathogenic species complex.</title>
        <authorList>
            <person name="Passer A.R."/>
            <person name="Clancey S.A."/>
            <person name="Shea T."/>
            <person name="David-Palma M."/>
            <person name="Averette A.F."/>
            <person name="Boekhout T."/>
            <person name="Porcel B.M."/>
            <person name="Nowrousian M."/>
            <person name="Cuomo C.A."/>
            <person name="Sun S."/>
            <person name="Heitman J."/>
            <person name="Coelho M.A."/>
        </authorList>
    </citation>
    <scope>NUCLEOTIDE SEQUENCE</scope>
    <source>
        <strain evidence="2">CBS 7841</strain>
    </source>
</reference>
<proteinExistence type="predicted"/>
<reference evidence="2" key="1">
    <citation type="submission" date="2016-06" db="EMBL/GenBank/DDBJ databases">
        <authorList>
            <person name="Cuomo C."/>
            <person name="Litvintseva A."/>
            <person name="Heitman J."/>
            <person name="Chen Y."/>
            <person name="Sun S."/>
            <person name="Springer D."/>
            <person name="Dromer F."/>
            <person name="Young S."/>
            <person name="Zeng Q."/>
            <person name="Chapman S."/>
            <person name="Gujja S."/>
            <person name="Saif S."/>
            <person name="Birren B."/>
        </authorList>
    </citation>
    <scope>NUCLEOTIDE SEQUENCE</scope>
    <source>
        <strain evidence="2">CBS 7841</strain>
    </source>
</reference>
<evidence type="ECO:0000313" key="3">
    <source>
        <dbReference type="Proteomes" id="UP000094043"/>
    </source>
</evidence>
<dbReference type="GeneID" id="91089187"/>
<gene>
    <name evidence="2" type="ORF">L203_104978</name>
</gene>
<feature type="region of interest" description="Disordered" evidence="1">
    <location>
        <begin position="95"/>
        <end position="141"/>
    </location>
</feature>